<dbReference type="GO" id="GO:0055038">
    <property type="term" value="C:recycling endosome membrane"/>
    <property type="evidence" value="ECO:0007669"/>
    <property type="project" value="UniProtKB-SubCell"/>
</dbReference>
<evidence type="ECO:0000256" key="8">
    <source>
        <dbReference type="ARBA" id="ARBA00022989"/>
    </source>
</evidence>
<keyword evidence="10 13" id="KW-0406">Ion transport</keyword>
<evidence type="ECO:0000256" key="1">
    <source>
        <dbReference type="ARBA" id="ARBA00004195"/>
    </source>
</evidence>
<evidence type="ECO:0000256" key="6">
    <source>
        <dbReference type="ARBA" id="ARBA00022692"/>
    </source>
</evidence>
<dbReference type="Gene3D" id="6.10.140.1330">
    <property type="match status" value="1"/>
</dbReference>
<dbReference type="PANTHER" id="PTHR10110:SF94">
    <property type="entry name" value="SODIUM_HYDROGEN EXCHANGER 6"/>
    <property type="match status" value="1"/>
</dbReference>
<evidence type="ECO:0000256" key="13">
    <source>
        <dbReference type="RuleBase" id="RU003722"/>
    </source>
</evidence>
<keyword evidence="5" id="KW-1003">Cell membrane</keyword>
<feature type="transmembrane region" description="Helical" evidence="14">
    <location>
        <begin position="73"/>
        <end position="92"/>
    </location>
</feature>
<feature type="signal peptide" evidence="15">
    <location>
        <begin position="1"/>
        <end position="43"/>
    </location>
</feature>
<evidence type="ECO:0000259" key="16">
    <source>
        <dbReference type="Pfam" id="PF00999"/>
    </source>
</evidence>
<dbReference type="GO" id="GO:0015385">
    <property type="term" value="F:sodium:proton antiporter activity"/>
    <property type="evidence" value="ECO:0007669"/>
    <property type="project" value="InterPro"/>
</dbReference>
<dbReference type="AlphaFoldDB" id="A0A9W2UMM5"/>
<reference evidence="18" key="1">
    <citation type="submission" date="2025-08" db="UniProtKB">
        <authorList>
            <consortium name="RefSeq"/>
        </authorList>
    </citation>
    <scope>IDENTIFICATION</scope>
    <source>
        <tissue evidence="18">Whole blood</tissue>
    </source>
</reference>
<sequence>MARRGWLRAPLSRGGGGGGPGARRLMRPLWLLLAVGVFSWAGASDGAGGAARAMDEEIVSEKQAEESHRQDSANLLIFILLLTLTILTIWLFKHRRARFLHETGLAMIYGLLVGLVLRYGIHVPSDVNNVTLSCEVQSSPTTLLVNVSGKFYEYTLKGEISSHELNNVQDNEMLRKVTFDPEVFFNILLPPIIFYAGYSLKRRHFFRNLGSILAYAFLGTAISCFVIGSIMYGCVTLMKVTGQLAGDFYFTDCLLFGAIVSATDPVTVLAIFHELQVDVELYALLFGESVLNDAVAIVLSSSIVAYQPAGDNSHTFDVTAMFKSIGIFLGIFSGSFAMGAATGVVTALISKFTKLREFHLLETGLFFLMSWSTFLLAEAWGFTGVVAVLFCGITQAHYTYNNLSTESQHRTKQLFELLNFLAENFIFSYMGLTLFTFQNHVFNPTFVVGAFVAIFLGRAANIYPLSLLLNLGRRSKIGSNFQHMMMFAGLRGAMAFALAIRDTATYARQMMFSTTLLIVFFTVWVFGGGTTAMLSCLHIRYCARLWGYRDELRHGLYPQGAHSLFGETDRVGVDSDQEHLGIPENERRTTKAESAWLFRIWYNFDHNYLKPLLTHSGPPLTTTLPACCGPIARCLTSPQAYENQEQLKDDDSDLILNDGDISLTYGDSTVNTESGTSGAPRRFMGNSSEDALDRELSFGDHELVIRGTRLVLPMDDSEPPLNLLDNTRHSPA</sequence>
<dbReference type="InterPro" id="IPR006153">
    <property type="entry name" value="Cation/H_exchanger_TM"/>
</dbReference>
<feature type="chain" id="PRO_5040786441" description="Sodium/hydrogen exchanger" evidence="15">
    <location>
        <begin position="44"/>
        <end position="732"/>
    </location>
</feature>
<feature type="transmembrane region" description="Helical" evidence="14">
    <location>
        <begin position="212"/>
        <end position="232"/>
    </location>
</feature>
<proteinExistence type="inferred from homology"/>
<feature type="transmembrane region" description="Helical" evidence="14">
    <location>
        <begin position="183"/>
        <end position="200"/>
    </location>
</feature>
<feature type="domain" description="Cation/H+ exchanger transmembrane" evidence="16">
    <location>
        <begin position="85"/>
        <end position="535"/>
    </location>
</feature>
<evidence type="ECO:0000256" key="5">
    <source>
        <dbReference type="ARBA" id="ARBA00022475"/>
    </source>
</evidence>
<dbReference type="PRINTS" id="PR01084">
    <property type="entry name" value="NAHEXCHNGR"/>
</dbReference>
<dbReference type="InterPro" id="IPR018422">
    <property type="entry name" value="Cation/H_exchanger_CPA1"/>
</dbReference>
<dbReference type="Pfam" id="PF00999">
    <property type="entry name" value="Na_H_Exchanger"/>
    <property type="match status" value="1"/>
</dbReference>
<keyword evidence="9" id="KW-0915">Sodium</keyword>
<evidence type="ECO:0000256" key="9">
    <source>
        <dbReference type="ARBA" id="ARBA00023053"/>
    </source>
</evidence>
<evidence type="ECO:0000256" key="10">
    <source>
        <dbReference type="ARBA" id="ARBA00023065"/>
    </source>
</evidence>
<feature type="transmembrane region" description="Helical" evidence="14">
    <location>
        <begin position="512"/>
        <end position="539"/>
    </location>
</feature>
<protein>
    <recommendedName>
        <fullName evidence="13">Sodium/hydrogen exchanger</fullName>
    </recommendedName>
</protein>
<keyword evidence="11 14" id="KW-0472">Membrane</keyword>
<feature type="transmembrane region" description="Helical" evidence="14">
    <location>
        <begin position="327"/>
        <end position="349"/>
    </location>
</feature>
<keyword evidence="4 13" id="KW-0813">Transport</keyword>
<name>A0A9W2UMM5_PANPR</name>
<evidence type="ECO:0000256" key="4">
    <source>
        <dbReference type="ARBA" id="ARBA00022448"/>
    </source>
</evidence>
<evidence type="ECO:0000256" key="7">
    <source>
        <dbReference type="ARBA" id="ARBA00022753"/>
    </source>
</evidence>
<dbReference type="GO" id="GO:0015386">
    <property type="term" value="F:potassium:proton antiporter activity"/>
    <property type="evidence" value="ECO:0007669"/>
    <property type="project" value="TreeGrafter"/>
</dbReference>
<evidence type="ECO:0000256" key="11">
    <source>
        <dbReference type="ARBA" id="ARBA00023136"/>
    </source>
</evidence>
<evidence type="ECO:0000313" key="17">
    <source>
        <dbReference type="Proteomes" id="UP001165780"/>
    </source>
</evidence>
<keyword evidence="7" id="KW-0967">Endosome</keyword>
<keyword evidence="6 13" id="KW-0812">Transmembrane</keyword>
<comment type="subcellular location">
    <subcellularLocation>
        <location evidence="2">Cell membrane</location>
        <topology evidence="2">Multi-pass membrane protein</topology>
    </subcellularLocation>
    <subcellularLocation>
        <location evidence="1">Recycling endosome membrane</location>
        <topology evidence="1">Multi-pass membrane protein</topology>
    </subcellularLocation>
</comment>
<accession>A0A9W2UMM5</accession>
<dbReference type="CTD" id="10479"/>
<gene>
    <name evidence="18" type="primary">SLC9A6</name>
</gene>
<dbReference type="GO" id="GO:0005886">
    <property type="term" value="C:plasma membrane"/>
    <property type="evidence" value="ECO:0007669"/>
    <property type="project" value="UniProtKB-SubCell"/>
</dbReference>
<dbReference type="GeneID" id="109250453"/>
<evidence type="ECO:0000256" key="3">
    <source>
        <dbReference type="ARBA" id="ARBA00007367"/>
    </source>
</evidence>
<keyword evidence="15" id="KW-0732">Signal</keyword>
<keyword evidence="17" id="KW-1185">Reference proteome</keyword>
<dbReference type="RefSeq" id="XP_053747395.1">
    <property type="nucleotide sequence ID" value="XM_053891420.1"/>
</dbReference>
<evidence type="ECO:0000256" key="2">
    <source>
        <dbReference type="ARBA" id="ARBA00004651"/>
    </source>
</evidence>
<feature type="transmembrane region" description="Helical" evidence="14">
    <location>
        <begin position="414"/>
        <end position="435"/>
    </location>
</feature>
<feature type="transmembrane region" description="Helical" evidence="14">
    <location>
        <begin position="481"/>
        <end position="500"/>
    </location>
</feature>
<evidence type="ECO:0000256" key="15">
    <source>
        <dbReference type="SAM" id="SignalP"/>
    </source>
</evidence>
<feature type="transmembrane region" description="Helical" evidence="14">
    <location>
        <begin position="104"/>
        <end position="121"/>
    </location>
</feature>
<feature type="transmembrane region" description="Helical" evidence="14">
    <location>
        <begin position="369"/>
        <end position="393"/>
    </location>
</feature>
<feature type="transmembrane region" description="Helical" evidence="14">
    <location>
        <begin position="447"/>
        <end position="469"/>
    </location>
</feature>
<dbReference type="PRINTS" id="PR01088">
    <property type="entry name" value="NAHEXCHNGR6"/>
</dbReference>
<organism evidence="17 18">
    <name type="scientific">Panthera pardus</name>
    <name type="common">Leopard</name>
    <name type="synonym">Felis pardus</name>
    <dbReference type="NCBI Taxonomy" id="9691"/>
    <lineage>
        <taxon>Eukaryota</taxon>
        <taxon>Metazoa</taxon>
        <taxon>Chordata</taxon>
        <taxon>Craniata</taxon>
        <taxon>Vertebrata</taxon>
        <taxon>Euteleostomi</taxon>
        <taxon>Mammalia</taxon>
        <taxon>Eutheria</taxon>
        <taxon>Laurasiatheria</taxon>
        <taxon>Carnivora</taxon>
        <taxon>Feliformia</taxon>
        <taxon>Felidae</taxon>
        <taxon>Pantherinae</taxon>
        <taxon>Panthera</taxon>
    </lineage>
</organism>
<dbReference type="Proteomes" id="UP001165780">
    <property type="component" value="Unplaced"/>
</dbReference>
<keyword evidence="13" id="KW-0050">Antiport</keyword>
<dbReference type="PANTHER" id="PTHR10110">
    <property type="entry name" value="SODIUM/HYDROGEN EXCHANGER"/>
    <property type="match status" value="1"/>
</dbReference>
<evidence type="ECO:0000256" key="12">
    <source>
        <dbReference type="ARBA" id="ARBA00023201"/>
    </source>
</evidence>
<keyword evidence="8 14" id="KW-1133">Transmembrane helix</keyword>
<dbReference type="InterPro" id="IPR004709">
    <property type="entry name" value="NaH_exchanger"/>
</dbReference>
<evidence type="ECO:0000256" key="14">
    <source>
        <dbReference type="SAM" id="Phobius"/>
    </source>
</evidence>
<dbReference type="NCBIfam" id="TIGR00840">
    <property type="entry name" value="b_cpa1"/>
    <property type="match status" value="1"/>
</dbReference>
<evidence type="ECO:0000313" key="18">
    <source>
        <dbReference type="RefSeq" id="XP_053747395.1"/>
    </source>
</evidence>
<dbReference type="InterPro" id="IPR002090">
    <property type="entry name" value="NHE-6/7/9"/>
</dbReference>
<comment type="similarity">
    <text evidence="3 13">Belongs to the monovalent cation:proton antiporter 1 (CPA1) transporter (TC 2.A.36) family.</text>
</comment>
<dbReference type="GO" id="GO:0098719">
    <property type="term" value="P:sodium ion import across plasma membrane"/>
    <property type="evidence" value="ECO:0007669"/>
    <property type="project" value="TreeGrafter"/>
</dbReference>
<keyword evidence="12 13" id="KW-0739">Sodium transport</keyword>
<dbReference type="GO" id="GO:0051453">
    <property type="term" value="P:regulation of intracellular pH"/>
    <property type="evidence" value="ECO:0007669"/>
    <property type="project" value="TreeGrafter"/>
</dbReference>